<organism evidence="2 3">
    <name type="scientific">Actinomyces oris</name>
    <dbReference type="NCBI Taxonomy" id="544580"/>
    <lineage>
        <taxon>Bacteria</taxon>
        <taxon>Bacillati</taxon>
        <taxon>Actinomycetota</taxon>
        <taxon>Actinomycetes</taxon>
        <taxon>Actinomycetales</taxon>
        <taxon>Actinomycetaceae</taxon>
        <taxon>Actinomyces</taxon>
    </lineage>
</organism>
<feature type="non-terminal residue" evidence="2">
    <location>
        <position position="1"/>
    </location>
</feature>
<evidence type="ECO:0000313" key="2">
    <source>
        <dbReference type="EMBL" id="OLO64670.1"/>
    </source>
</evidence>
<dbReference type="AlphaFoldDB" id="A0A1Q8WGE4"/>
<dbReference type="EMBL" id="MSKS01000086">
    <property type="protein sequence ID" value="OLO64670.1"/>
    <property type="molecule type" value="Genomic_DNA"/>
</dbReference>
<evidence type="ECO:0000256" key="1">
    <source>
        <dbReference type="SAM" id="MobiDB-lite"/>
    </source>
</evidence>
<dbReference type="Proteomes" id="UP000185963">
    <property type="component" value="Unassembled WGS sequence"/>
</dbReference>
<dbReference type="RefSeq" id="WP_218638181.1">
    <property type="nucleotide sequence ID" value="NZ_MSKS01000086.1"/>
</dbReference>
<comment type="caution">
    <text evidence="2">The sequence shown here is derived from an EMBL/GenBank/DDBJ whole genome shotgun (WGS) entry which is preliminary data.</text>
</comment>
<sequence>GVGDGEGVGVGDGDGEAVTVGEGTGAGEPASSATDGAPQPAIPTPRTRVRRTGAAALSILRRCGVDEGTDSTEERDNMGEIGDNMGVLTKASSNEKGW</sequence>
<feature type="region of interest" description="Disordered" evidence="1">
    <location>
        <begin position="1"/>
        <end position="51"/>
    </location>
</feature>
<feature type="compositionally biased region" description="Gly residues" evidence="1">
    <location>
        <begin position="1"/>
        <end position="12"/>
    </location>
</feature>
<proteinExistence type="predicted"/>
<accession>A0A1Q8WGE4</accession>
<gene>
    <name evidence="2" type="ORF">BKH20_13625</name>
</gene>
<evidence type="ECO:0000313" key="3">
    <source>
        <dbReference type="Proteomes" id="UP000185963"/>
    </source>
</evidence>
<protein>
    <submittedName>
        <fullName evidence="2">Uncharacterized protein</fullName>
    </submittedName>
</protein>
<name>A0A1Q8WGE4_9ACTO</name>
<reference evidence="2 3" key="1">
    <citation type="submission" date="2016-12" db="EMBL/GenBank/DDBJ databases">
        <title>Genomic comparison of strains in the 'Actinomyces naeslundii' group.</title>
        <authorList>
            <person name="Mughal S.R."/>
            <person name="Do T."/>
            <person name="Gilbert S.C."/>
            <person name="Witherden E.A."/>
            <person name="Didelot X."/>
            <person name="Beighton D."/>
        </authorList>
    </citation>
    <scope>NUCLEOTIDE SEQUENCE [LARGE SCALE GENOMIC DNA]</scope>
    <source>
        <strain evidence="2 3">WE8B-23</strain>
    </source>
</reference>
<feature type="region of interest" description="Disordered" evidence="1">
    <location>
        <begin position="65"/>
        <end position="98"/>
    </location>
</feature>